<feature type="region of interest" description="Disordered" evidence="1">
    <location>
        <begin position="76"/>
        <end position="112"/>
    </location>
</feature>
<evidence type="ECO:0000256" key="1">
    <source>
        <dbReference type="SAM" id="MobiDB-lite"/>
    </source>
</evidence>
<dbReference type="EMBL" id="KT820662">
    <property type="protein sequence ID" value="ALH23274.1"/>
    <property type="molecule type" value="Genomic_DNA"/>
</dbReference>
<organism evidence="2 3">
    <name type="scientific">Chrysochromulina ericina virus CeV-01B</name>
    <dbReference type="NCBI Taxonomy" id="3070830"/>
    <lineage>
        <taxon>Viruses</taxon>
        <taxon>Varidnaviria</taxon>
        <taxon>Bamfordvirae</taxon>
        <taxon>Nucleocytoviricota</taxon>
        <taxon>Megaviricetes</taxon>
        <taxon>Imitervirales</taxon>
        <taxon>Mesomimiviridae</taxon>
        <taxon>Tethysvirus</taxon>
        <taxon>Tethysvirus raunefjordenense</taxon>
    </lineage>
</organism>
<keyword evidence="3" id="KW-1185">Reference proteome</keyword>
<evidence type="ECO:0000313" key="3">
    <source>
        <dbReference type="Proteomes" id="UP000203826"/>
    </source>
</evidence>
<reference evidence="2 3" key="1">
    <citation type="journal article" date="2015" name="Genome Announc.">
        <title>The 474-Kilobase-Pair Complete Genome Sequence of CeV-01B, a Virus Infecting Haptolina (Chrysochromulina) ericina (Prymnesiophyceae).</title>
        <authorList>
            <person name="Gallot-Lavallee L."/>
            <person name="Pagarete A."/>
            <person name="Legendre M."/>
            <person name="Santini S."/>
            <person name="Sandaa R.A."/>
            <person name="Himmelbauer H."/>
            <person name="Ogata H."/>
            <person name="Bratbak G."/>
            <person name="Claverie J.M."/>
        </authorList>
    </citation>
    <scope>NUCLEOTIDE SEQUENCE [LARGE SCALE GENOMIC DNA]</scope>
    <source>
        <strain evidence="2">CeV-01B</strain>
    </source>
</reference>
<gene>
    <name evidence="2" type="ORF">ceV_368</name>
</gene>
<dbReference type="Proteomes" id="UP000203826">
    <property type="component" value="Segment"/>
</dbReference>
<proteinExistence type="predicted"/>
<evidence type="ECO:0000313" key="2">
    <source>
        <dbReference type="EMBL" id="ALH23274.1"/>
    </source>
</evidence>
<protein>
    <submittedName>
        <fullName evidence="2">Uncharacterized protein</fullName>
    </submittedName>
</protein>
<feature type="compositionally biased region" description="Low complexity" evidence="1">
    <location>
        <begin position="102"/>
        <end position="112"/>
    </location>
</feature>
<accession>A0A0N9R0V4</accession>
<sequence>MFSGCKKSKEGYNNIIEGHSDSGHGKKYLNELKKSNDKQIKKIIKQIDSTSDASSELATLQKLTSADTAINAALKAGGGSSSWFGGDDTDSTSGSDTDDSNSDSSSSDDGFF</sequence>
<name>A0A0N9R0V4_9VIRU</name>
<dbReference type="KEGG" id="vg:26049235"/>
<feature type="compositionally biased region" description="Low complexity" evidence="1">
    <location>
        <begin position="81"/>
        <end position="95"/>
    </location>
</feature>